<dbReference type="AlphaFoldDB" id="A0A0G4FQC4"/>
<gene>
    <name evidence="1" type="ORF">Cvel_3633</name>
</gene>
<name>A0A0G4FQC4_9ALVE</name>
<protein>
    <recommendedName>
        <fullName evidence="2">Integrase catalytic domain-containing protein</fullName>
    </recommendedName>
</protein>
<dbReference type="EMBL" id="CDMZ01000550">
    <property type="protein sequence ID" value="CEM16639.1"/>
    <property type="molecule type" value="Genomic_DNA"/>
</dbReference>
<evidence type="ECO:0000313" key="1">
    <source>
        <dbReference type="EMBL" id="CEM16639.1"/>
    </source>
</evidence>
<accession>A0A0G4FQC4</accession>
<dbReference type="InterPro" id="IPR036397">
    <property type="entry name" value="RNaseH_sf"/>
</dbReference>
<proteinExistence type="predicted"/>
<dbReference type="PhylomeDB" id="A0A0G4FQC4"/>
<dbReference type="VEuPathDB" id="CryptoDB:Cvel_3633"/>
<reference evidence="1" key="1">
    <citation type="submission" date="2014-11" db="EMBL/GenBank/DDBJ databases">
        <authorList>
            <person name="Otto D Thomas"/>
            <person name="Naeem Raeece"/>
        </authorList>
    </citation>
    <scope>NUCLEOTIDE SEQUENCE</scope>
</reference>
<dbReference type="GO" id="GO:0003676">
    <property type="term" value="F:nucleic acid binding"/>
    <property type="evidence" value="ECO:0007669"/>
    <property type="project" value="InterPro"/>
</dbReference>
<sequence length="379" mass="42662">MMKAGVLVREVPFFAQIGVAKRDRDGEATSERVMIHVNGLGTVRMQDENTATFNIHVYLTDDDVPTLITFDRVSHIDRTDETASYFEVIDVRGKRRCVRIDAPNGTCCSRIPSFRLPVGAASPSFDSDRWGFEKEALCVQSEMHRIDEIEEARVWHERLGIHSGAEAWRLTLADAGLQVMQAMAAEVTATCRTCQQKQAVLRSLRAASKEKSRRRQVKKFGDEVFLDTWFPGDEEEEETGFPLGNLFVDLHTREKFDSPIHGRREAADSLLEFIEYYGVVPKKILTDGAPELQGGKFVSLCNSFAPPILLERAPTGIKSILGFIERPIRTHRNQVRVVLDRCLVPTEGGRWGMKIPHKFAHEVSRAVAIEGNKIVSPED</sequence>
<dbReference type="Gene3D" id="3.30.420.10">
    <property type="entry name" value="Ribonuclease H-like superfamily/Ribonuclease H"/>
    <property type="match status" value="1"/>
</dbReference>
<organism evidence="1">
    <name type="scientific">Chromera velia CCMP2878</name>
    <dbReference type="NCBI Taxonomy" id="1169474"/>
    <lineage>
        <taxon>Eukaryota</taxon>
        <taxon>Sar</taxon>
        <taxon>Alveolata</taxon>
        <taxon>Colpodellida</taxon>
        <taxon>Chromeraceae</taxon>
        <taxon>Chromera</taxon>
    </lineage>
</organism>
<evidence type="ECO:0008006" key="2">
    <source>
        <dbReference type="Google" id="ProtNLM"/>
    </source>
</evidence>